<sequence>MVEDESDRSEIIIPKRGEGLERIAKRDRSYDSLQNRCCLLLPPSESLLPSDDLPEKLLHDVGESEHGDSQPAAKKSAHVTEDFAALRK</sequence>
<gene>
    <name evidence="2" type="ORF">AVEN_157637_1</name>
</gene>
<dbReference type="EMBL" id="BGPR01003624">
    <property type="protein sequence ID" value="GBM90494.1"/>
    <property type="molecule type" value="Genomic_DNA"/>
</dbReference>
<comment type="caution">
    <text evidence="2">The sequence shown here is derived from an EMBL/GenBank/DDBJ whole genome shotgun (WGS) entry which is preliminary data.</text>
</comment>
<feature type="compositionally biased region" description="Basic and acidic residues" evidence="1">
    <location>
        <begin position="53"/>
        <end position="68"/>
    </location>
</feature>
<feature type="compositionally biased region" description="Basic and acidic residues" evidence="1">
    <location>
        <begin position="78"/>
        <end position="88"/>
    </location>
</feature>
<evidence type="ECO:0000313" key="2">
    <source>
        <dbReference type="EMBL" id="GBM90494.1"/>
    </source>
</evidence>
<accession>A0A4Y2JKN5</accession>
<dbReference type="Proteomes" id="UP000499080">
    <property type="component" value="Unassembled WGS sequence"/>
</dbReference>
<evidence type="ECO:0000313" key="3">
    <source>
        <dbReference type="Proteomes" id="UP000499080"/>
    </source>
</evidence>
<organism evidence="2 3">
    <name type="scientific">Araneus ventricosus</name>
    <name type="common">Orbweaver spider</name>
    <name type="synonym">Epeira ventricosa</name>
    <dbReference type="NCBI Taxonomy" id="182803"/>
    <lineage>
        <taxon>Eukaryota</taxon>
        <taxon>Metazoa</taxon>
        <taxon>Ecdysozoa</taxon>
        <taxon>Arthropoda</taxon>
        <taxon>Chelicerata</taxon>
        <taxon>Arachnida</taxon>
        <taxon>Araneae</taxon>
        <taxon>Araneomorphae</taxon>
        <taxon>Entelegynae</taxon>
        <taxon>Araneoidea</taxon>
        <taxon>Araneidae</taxon>
        <taxon>Araneus</taxon>
    </lineage>
</organism>
<evidence type="ECO:0000256" key="1">
    <source>
        <dbReference type="SAM" id="MobiDB-lite"/>
    </source>
</evidence>
<dbReference type="AlphaFoldDB" id="A0A4Y2JKN5"/>
<keyword evidence="3" id="KW-1185">Reference proteome</keyword>
<feature type="region of interest" description="Disordered" evidence="1">
    <location>
        <begin position="45"/>
        <end position="88"/>
    </location>
</feature>
<protein>
    <submittedName>
        <fullName evidence="2">Uncharacterized protein</fullName>
    </submittedName>
</protein>
<proteinExistence type="predicted"/>
<reference evidence="2 3" key="1">
    <citation type="journal article" date="2019" name="Sci. Rep.">
        <title>Orb-weaving spider Araneus ventricosus genome elucidates the spidroin gene catalogue.</title>
        <authorList>
            <person name="Kono N."/>
            <person name="Nakamura H."/>
            <person name="Ohtoshi R."/>
            <person name="Moran D.A.P."/>
            <person name="Shinohara A."/>
            <person name="Yoshida Y."/>
            <person name="Fujiwara M."/>
            <person name="Mori M."/>
            <person name="Tomita M."/>
            <person name="Arakawa K."/>
        </authorList>
    </citation>
    <scope>NUCLEOTIDE SEQUENCE [LARGE SCALE GENOMIC DNA]</scope>
</reference>
<name>A0A4Y2JKN5_ARAVE</name>